<accession>A0A1R0H1T5</accession>
<proteinExistence type="predicted"/>
<dbReference type="EMBL" id="LSSL01001075">
    <property type="protein sequence ID" value="OLY83099.1"/>
    <property type="molecule type" value="Genomic_DNA"/>
</dbReference>
<dbReference type="OrthoDB" id="5568849at2759"/>
<evidence type="ECO:0000313" key="2">
    <source>
        <dbReference type="Proteomes" id="UP000187455"/>
    </source>
</evidence>
<comment type="caution">
    <text evidence="1">The sequence shown here is derived from an EMBL/GenBank/DDBJ whole genome shotgun (WGS) entry which is preliminary data.</text>
</comment>
<reference evidence="1 2" key="1">
    <citation type="journal article" date="2016" name="Mol. Biol. Evol.">
        <title>Genome-Wide Survey of Gut Fungi (Harpellales) Reveals the First Horizontally Transferred Ubiquitin Gene from a Mosquito Host.</title>
        <authorList>
            <person name="Wang Y."/>
            <person name="White M.M."/>
            <person name="Kvist S."/>
            <person name="Moncalvo J.M."/>
        </authorList>
    </citation>
    <scope>NUCLEOTIDE SEQUENCE [LARGE SCALE GENOMIC DNA]</scope>
    <source>
        <strain evidence="1 2">ALG-7-W6</strain>
    </source>
</reference>
<protein>
    <submittedName>
        <fullName evidence="1">Uncharacterized protein</fullName>
    </submittedName>
</protein>
<organism evidence="1 2">
    <name type="scientific">Smittium mucronatum</name>
    <dbReference type="NCBI Taxonomy" id="133383"/>
    <lineage>
        <taxon>Eukaryota</taxon>
        <taxon>Fungi</taxon>
        <taxon>Fungi incertae sedis</taxon>
        <taxon>Zoopagomycota</taxon>
        <taxon>Kickxellomycotina</taxon>
        <taxon>Harpellomycetes</taxon>
        <taxon>Harpellales</taxon>
        <taxon>Legeriomycetaceae</taxon>
        <taxon>Smittium</taxon>
    </lineage>
</organism>
<dbReference type="Proteomes" id="UP000187455">
    <property type="component" value="Unassembled WGS sequence"/>
</dbReference>
<sequence>MENPRSVLIKKVLSQGPLSIDNLVAKLYLDFPAEFDKVSKTKIKKVYLKNLKNFGHVRPIILRDAPTENVSTENSVASEANVEESNAVAGKKGKKQKVKKAQGVGALKENWAWSLNSSLVEKYKNMNIEDARIPSGVILDRINKERLKSKDFWTGKTDLPHDWKDQLTKKGQKTSLYD</sequence>
<evidence type="ECO:0000313" key="1">
    <source>
        <dbReference type="EMBL" id="OLY83099.1"/>
    </source>
</evidence>
<gene>
    <name evidence="1" type="ORF">AYI68_g2773</name>
</gene>
<name>A0A1R0H1T5_9FUNG</name>
<keyword evidence="2" id="KW-1185">Reference proteome</keyword>
<dbReference type="AlphaFoldDB" id="A0A1R0H1T5"/>